<dbReference type="InterPro" id="IPR002394">
    <property type="entry name" value="Nicotinic_acetylcholine_rcpt"/>
</dbReference>
<keyword evidence="7 14" id="KW-0472">Membrane</keyword>
<keyword evidence="12 14" id="KW-0407">Ion channel</keyword>
<feature type="domain" description="Neurotransmitter-gated ion-channel ligand-binding" evidence="15">
    <location>
        <begin position="83"/>
        <end position="259"/>
    </location>
</feature>
<organism evidence="17 18">
    <name type="scientific">Bagarius yarrelli</name>
    <name type="common">Goonch</name>
    <name type="synonym">Bagrus yarrelli</name>
    <dbReference type="NCBI Taxonomy" id="175774"/>
    <lineage>
        <taxon>Eukaryota</taxon>
        <taxon>Metazoa</taxon>
        <taxon>Chordata</taxon>
        <taxon>Craniata</taxon>
        <taxon>Vertebrata</taxon>
        <taxon>Euteleostomi</taxon>
        <taxon>Actinopterygii</taxon>
        <taxon>Neopterygii</taxon>
        <taxon>Teleostei</taxon>
        <taxon>Ostariophysi</taxon>
        <taxon>Siluriformes</taxon>
        <taxon>Sisoridae</taxon>
        <taxon>Sisorinae</taxon>
        <taxon>Bagarius</taxon>
    </lineage>
</organism>
<evidence type="ECO:0000256" key="1">
    <source>
        <dbReference type="ARBA" id="ARBA00022448"/>
    </source>
</evidence>
<dbReference type="Pfam" id="PF02932">
    <property type="entry name" value="Neur_chan_memb"/>
    <property type="match status" value="1"/>
</dbReference>
<keyword evidence="9 17" id="KW-0675">Receptor</keyword>
<dbReference type="PRINTS" id="PR00254">
    <property type="entry name" value="NICOTINICR"/>
</dbReference>
<dbReference type="SUPFAM" id="SSF63712">
    <property type="entry name" value="Nicotinic receptor ligand binding domain-like"/>
    <property type="match status" value="1"/>
</dbReference>
<dbReference type="GO" id="GO:0045211">
    <property type="term" value="C:postsynaptic membrane"/>
    <property type="evidence" value="ECO:0007669"/>
    <property type="project" value="InterPro"/>
</dbReference>
<dbReference type="FunFam" id="1.20.58.390:FF:000043">
    <property type="entry name" value="AcetylCholine Receptor"/>
    <property type="match status" value="1"/>
</dbReference>
<keyword evidence="10" id="KW-0325">Glycoprotein</keyword>
<proteinExistence type="inferred from homology"/>
<name>A0A556THU6_BAGYA</name>
<evidence type="ECO:0000313" key="18">
    <source>
        <dbReference type="Proteomes" id="UP000319801"/>
    </source>
</evidence>
<evidence type="ECO:0000256" key="6">
    <source>
        <dbReference type="ARBA" id="ARBA00023065"/>
    </source>
</evidence>
<dbReference type="InterPro" id="IPR006029">
    <property type="entry name" value="Neurotrans-gated_channel_TM"/>
</dbReference>
<evidence type="ECO:0000256" key="12">
    <source>
        <dbReference type="ARBA" id="ARBA00023303"/>
    </source>
</evidence>
<dbReference type="Gene3D" id="2.70.170.10">
    <property type="entry name" value="Neurotransmitter-gated ion-channel ligand-binding domain"/>
    <property type="match status" value="1"/>
</dbReference>
<dbReference type="EMBL" id="VCAZ01000001">
    <property type="protein sequence ID" value="TSK13421.1"/>
    <property type="molecule type" value="Genomic_DNA"/>
</dbReference>
<evidence type="ECO:0000256" key="5">
    <source>
        <dbReference type="ARBA" id="ARBA00023018"/>
    </source>
</evidence>
<evidence type="ECO:0000256" key="8">
    <source>
        <dbReference type="ARBA" id="ARBA00023157"/>
    </source>
</evidence>
<keyword evidence="6 14" id="KW-0406">Ion transport</keyword>
<dbReference type="InterPro" id="IPR036734">
    <property type="entry name" value="Neur_chan_lig-bd_sf"/>
</dbReference>
<accession>A0A556THU6</accession>
<evidence type="ECO:0000256" key="4">
    <source>
        <dbReference type="ARBA" id="ARBA00022989"/>
    </source>
</evidence>
<evidence type="ECO:0000259" key="16">
    <source>
        <dbReference type="Pfam" id="PF02932"/>
    </source>
</evidence>
<evidence type="ECO:0000256" key="9">
    <source>
        <dbReference type="ARBA" id="ARBA00023170"/>
    </source>
</evidence>
<dbReference type="PRINTS" id="PR00252">
    <property type="entry name" value="NRIONCHANNEL"/>
</dbReference>
<dbReference type="InterPro" id="IPR018000">
    <property type="entry name" value="Neurotransmitter_ion_chnl_CS"/>
</dbReference>
<gene>
    <name evidence="17" type="ORF">Baya_0295</name>
</gene>
<keyword evidence="4 14" id="KW-1133">Transmembrane helix</keyword>
<dbReference type="InterPro" id="IPR006201">
    <property type="entry name" value="Neur_channel"/>
</dbReference>
<dbReference type="InterPro" id="IPR036719">
    <property type="entry name" value="Neuro-gated_channel_TM_sf"/>
</dbReference>
<keyword evidence="18" id="KW-1185">Reference proteome</keyword>
<feature type="transmembrane region" description="Helical" evidence="14">
    <location>
        <begin position="321"/>
        <end position="343"/>
    </location>
</feature>
<evidence type="ECO:0000256" key="10">
    <source>
        <dbReference type="ARBA" id="ARBA00023180"/>
    </source>
</evidence>
<feature type="transmembrane region" description="Helical" evidence="14">
    <location>
        <begin position="291"/>
        <end position="309"/>
    </location>
</feature>
<evidence type="ECO:0000313" key="17">
    <source>
        <dbReference type="EMBL" id="TSK13421.1"/>
    </source>
</evidence>
<sequence>MNHFKRDVDKEPIHSPDLPSFCVLAPRRCSLCCSEFDLLHFLVVSQYKDEDKSFYSVFADRFLSSSRFLEHAGRFSAGGYAEIIISDEKNQVLTTNIWLQLYWVDYYLKWNVSDYPGVSNVRFPDHQIWKPDILLYNSADERFDASFHTNVLVNSSGYCQYLPPVLTAGLLAGIFKSTCYIDVRWFPFDVQRCDLKFGSWTYGGWSLDLQMLEADLTGYIANGEWDLVEVPGRRNERFYDCCKEPYPDVTFTLVMRRRTLYYGLNLLIPCVLISTLALLVFLLPADSGEKISLGITVLLSLTVFMLLVAEIMPATSDSVPLIAQYFATTMMRVVLLNWCAWFLRMRRPGEHHVHAACHNKPLHRSSVSSVELCVDQGTPQASANNTLYIGFRGTDEVHCSSTPESALICGRLIGANQEELLLSGATAASLGVTVEDRHTRGILRGPAATDLAKILEEMRYITRRFRNRDKDASVCSEWKFAAAVIDRMCLMAFSFFTILCTFGILMSAPNFVEAISKDFFS</sequence>
<dbReference type="Gene3D" id="1.20.58.390">
    <property type="entry name" value="Neurotransmitter-gated ion-channel transmembrane domain"/>
    <property type="match status" value="2"/>
</dbReference>
<keyword evidence="11" id="KW-1071">Ligand-gated ion channel</keyword>
<dbReference type="FunFam" id="2.70.170.10:FF:000009">
    <property type="entry name" value="Neuronal acetylcholine receptor subunit alpha-7"/>
    <property type="match status" value="1"/>
</dbReference>
<reference evidence="17 18" key="1">
    <citation type="journal article" date="2019" name="Genome Biol. Evol.">
        <title>Whole-Genome Sequencing of the Giant Devil Catfish, Bagarius yarrelli.</title>
        <authorList>
            <person name="Jiang W."/>
            <person name="Lv Y."/>
            <person name="Cheng L."/>
            <person name="Yang K."/>
            <person name="Chao B."/>
            <person name="Wang X."/>
            <person name="Li Y."/>
            <person name="Pan X."/>
            <person name="You X."/>
            <person name="Zhang Y."/>
            <person name="Yang J."/>
            <person name="Li J."/>
            <person name="Zhang X."/>
            <person name="Liu S."/>
            <person name="Sun C."/>
            <person name="Yang J."/>
            <person name="Shi Q."/>
        </authorList>
    </citation>
    <scope>NUCLEOTIDE SEQUENCE [LARGE SCALE GENOMIC DNA]</scope>
    <source>
        <strain evidence="17">JWS20170419001</strain>
        <tissue evidence="17">Muscle</tissue>
    </source>
</reference>
<evidence type="ECO:0000256" key="7">
    <source>
        <dbReference type="ARBA" id="ARBA00023136"/>
    </source>
</evidence>
<feature type="transmembrane region" description="Helical" evidence="14">
    <location>
        <begin position="260"/>
        <end position="284"/>
    </location>
</feature>
<dbReference type="SUPFAM" id="SSF90112">
    <property type="entry name" value="Neurotransmitter-gated ion-channel transmembrane pore"/>
    <property type="match status" value="1"/>
</dbReference>
<comment type="similarity">
    <text evidence="14">Belongs to the ligand-gated ion channel (TC 1.A.9) family.</text>
</comment>
<dbReference type="Pfam" id="PF02931">
    <property type="entry name" value="Neur_chan_LBD"/>
    <property type="match status" value="1"/>
</dbReference>
<keyword evidence="2" id="KW-1003">Cell membrane</keyword>
<feature type="domain" description="Neurotransmitter-gated ion-channel transmembrane" evidence="16">
    <location>
        <begin position="266"/>
        <end position="504"/>
    </location>
</feature>
<protein>
    <submittedName>
        <fullName evidence="17">Neuronal acetylcholine receptor subunit alpha-7</fullName>
    </submittedName>
</protein>
<evidence type="ECO:0000256" key="2">
    <source>
        <dbReference type="ARBA" id="ARBA00022475"/>
    </source>
</evidence>
<dbReference type="GO" id="GO:0022848">
    <property type="term" value="F:acetylcholine-gated monoatomic cation-selective channel activity"/>
    <property type="evidence" value="ECO:0007669"/>
    <property type="project" value="InterPro"/>
</dbReference>
<dbReference type="InterPro" id="IPR038050">
    <property type="entry name" value="Neuro_actylchol_rec"/>
</dbReference>
<dbReference type="PANTHER" id="PTHR18945">
    <property type="entry name" value="NEUROTRANSMITTER GATED ION CHANNEL"/>
    <property type="match status" value="1"/>
</dbReference>
<comment type="subcellular location">
    <subcellularLocation>
        <location evidence="13">Synaptic cell membrane</location>
        <topology evidence="13">Multi-pass membrane protein</topology>
    </subcellularLocation>
</comment>
<evidence type="ECO:0000256" key="14">
    <source>
        <dbReference type="RuleBase" id="RU000687"/>
    </source>
</evidence>
<dbReference type="NCBIfam" id="TIGR00860">
    <property type="entry name" value="LIC"/>
    <property type="match status" value="1"/>
</dbReference>
<evidence type="ECO:0000256" key="13">
    <source>
        <dbReference type="ARBA" id="ARBA00034099"/>
    </source>
</evidence>
<dbReference type="OrthoDB" id="5975154at2759"/>
<dbReference type="GO" id="GO:0004888">
    <property type="term" value="F:transmembrane signaling receptor activity"/>
    <property type="evidence" value="ECO:0007669"/>
    <property type="project" value="InterPro"/>
</dbReference>
<evidence type="ECO:0000256" key="11">
    <source>
        <dbReference type="ARBA" id="ARBA00023286"/>
    </source>
</evidence>
<dbReference type="InterPro" id="IPR006202">
    <property type="entry name" value="Neur_chan_lig-bd"/>
</dbReference>
<dbReference type="FunFam" id="1.20.58.390:FF:000011">
    <property type="entry name" value="neuronal acetylcholine receptor subunit alpha-7"/>
    <property type="match status" value="1"/>
</dbReference>
<dbReference type="CDD" id="cd19051">
    <property type="entry name" value="LGIC_TM_cation"/>
    <property type="match status" value="1"/>
</dbReference>
<keyword evidence="5" id="KW-0770">Synapse</keyword>
<evidence type="ECO:0000259" key="15">
    <source>
        <dbReference type="Pfam" id="PF02931"/>
    </source>
</evidence>
<evidence type="ECO:0000256" key="3">
    <source>
        <dbReference type="ARBA" id="ARBA00022692"/>
    </source>
</evidence>
<feature type="transmembrane region" description="Helical" evidence="14">
    <location>
        <begin position="489"/>
        <end position="512"/>
    </location>
</feature>
<comment type="caution">
    <text evidence="17">The sequence shown here is derived from an EMBL/GenBank/DDBJ whole genome shotgun (WGS) entry which is preliminary data.</text>
</comment>
<keyword evidence="8" id="KW-1015">Disulfide bond</keyword>
<dbReference type="Proteomes" id="UP000319801">
    <property type="component" value="Unassembled WGS sequence"/>
</dbReference>
<keyword evidence="3 14" id="KW-0812">Transmembrane</keyword>
<keyword evidence="1 14" id="KW-0813">Transport</keyword>
<dbReference type="AlphaFoldDB" id="A0A556THU6"/>
<dbReference type="PROSITE" id="PS00236">
    <property type="entry name" value="NEUROTR_ION_CHANNEL"/>
    <property type="match status" value="1"/>
</dbReference>